<dbReference type="SUPFAM" id="SSF103473">
    <property type="entry name" value="MFS general substrate transporter"/>
    <property type="match status" value="1"/>
</dbReference>
<evidence type="ECO:0000313" key="1">
    <source>
        <dbReference type="EMBL" id="GAI48548.1"/>
    </source>
</evidence>
<accession>X1NY75</accession>
<name>X1NY75_9ZZZZ</name>
<dbReference type="InterPro" id="IPR036259">
    <property type="entry name" value="MFS_trans_sf"/>
</dbReference>
<reference evidence="1" key="1">
    <citation type="journal article" date="2014" name="Front. Microbiol.">
        <title>High frequency of phylogenetically diverse reductive dehalogenase-homologous genes in deep subseafloor sedimentary metagenomes.</title>
        <authorList>
            <person name="Kawai M."/>
            <person name="Futagami T."/>
            <person name="Toyoda A."/>
            <person name="Takaki Y."/>
            <person name="Nishi S."/>
            <person name="Hori S."/>
            <person name="Arai W."/>
            <person name="Tsubouchi T."/>
            <person name="Morono Y."/>
            <person name="Uchiyama I."/>
            <person name="Ito T."/>
            <person name="Fujiyama A."/>
            <person name="Inagaki F."/>
            <person name="Takami H."/>
        </authorList>
    </citation>
    <scope>NUCLEOTIDE SEQUENCE</scope>
    <source>
        <strain evidence="1">Expedition CK06-06</strain>
    </source>
</reference>
<feature type="non-terminal residue" evidence="1">
    <location>
        <position position="55"/>
    </location>
</feature>
<sequence length="55" mass="5552">MCKMARAHWKLVTGATAGYISDGYTLGVVGIALASAQSQLALSPAWLGAIGSSSL</sequence>
<comment type="caution">
    <text evidence="1">The sequence shown here is derived from an EMBL/GenBank/DDBJ whole genome shotgun (WGS) entry which is preliminary data.</text>
</comment>
<gene>
    <name evidence="1" type="ORF">S06H3_54120</name>
</gene>
<organism evidence="1">
    <name type="scientific">marine sediment metagenome</name>
    <dbReference type="NCBI Taxonomy" id="412755"/>
    <lineage>
        <taxon>unclassified sequences</taxon>
        <taxon>metagenomes</taxon>
        <taxon>ecological metagenomes</taxon>
    </lineage>
</organism>
<dbReference type="AlphaFoldDB" id="X1NY75"/>
<evidence type="ECO:0008006" key="2">
    <source>
        <dbReference type="Google" id="ProtNLM"/>
    </source>
</evidence>
<protein>
    <recommendedName>
        <fullName evidence="2">MFS transporter</fullName>
    </recommendedName>
</protein>
<proteinExistence type="predicted"/>
<dbReference type="EMBL" id="BARV01034581">
    <property type="protein sequence ID" value="GAI48548.1"/>
    <property type="molecule type" value="Genomic_DNA"/>
</dbReference>